<dbReference type="InterPro" id="IPR037272">
    <property type="entry name" value="SNS_sf"/>
</dbReference>
<keyword evidence="3" id="KW-0813">Transport</keyword>
<feature type="transmembrane region" description="Helical" evidence="16">
    <location>
        <begin position="243"/>
        <end position="261"/>
    </location>
</feature>
<keyword evidence="17" id="KW-1185">Reference proteome</keyword>
<dbReference type="SUPFAM" id="SSF161070">
    <property type="entry name" value="SNF-like"/>
    <property type="match status" value="1"/>
</dbReference>
<evidence type="ECO:0000256" key="7">
    <source>
        <dbReference type="ARBA" id="ARBA00022989"/>
    </source>
</evidence>
<evidence type="ECO:0000256" key="16">
    <source>
        <dbReference type="SAM" id="Phobius"/>
    </source>
</evidence>
<keyword evidence="12" id="KW-0739">Sodium transport</keyword>
<evidence type="ECO:0000256" key="4">
    <source>
        <dbReference type="ARBA" id="ARBA00022692"/>
    </source>
</evidence>
<protein>
    <recommendedName>
        <fullName evidence="14">Sodium-dependent nutrient amino acid transporter 1</fullName>
    </recommendedName>
</protein>
<feature type="transmembrane region" description="Helical" evidence="16">
    <location>
        <begin position="451"/>
        <end position="474"/>
    </location>
</feature>
<evidence type="ECO:0000256" key="6">
    <source>
        <dbReference type="ARBA" id="ARBA00022970"/>
    </source>
</evidence>
<evidence type="ECO:0000256" key="14">
    <source>
        <dbReference type="ARBA" id="ARBA00040215"/>
    </source>
</evidence>
<feature type="transmembrane region" description="Helical" evidence="16">
    <location>
        <begin position="111"/>
        <end position="135"/>
    </location>
</feature>
<dbReference type="GeneID" id="107219830"/>
<feature type="transmembrane region" description="Helical" evidence="16">
    <location>
        <begin position="495"/>
        <end position="516"/>
    </location>
</feature>
<proteinExistence type="inferred from homology"/>
<evidence type="ECO:0000256" key="10">
    <source>
        <dbReference type="ARBA" id="ARBA00023136"/>
    </source>
</evidence>
<evidence type="ECO:0000313" key="18">
    <source>
        <dbReference type="RefSeq" id="XP_046602638.1"/>
    </source>
</evidence>
<evidence type="ECO:0000256" key="15">
    <source>
        <dbReference type="SAM" id="MobiDB-lite"/>
    </source>
</evidence>
<dbReference type="Proteomes" id="UP000829291">
    <property type="component" value="Chromosome 1"/>
</dbReference>
<evidence type="ECO:0000256" key="11">
    <source>
        <dbReference type="ARBA" id="ARBA00023180"/>
    </source>
</evidence>
<organism evidence="17 18">
    <name type="scientific">Neodiprion lecontei</name>
    <name type="common">Redheaded pine sawfly</name>
    <dbReference type="NCBI Taxonomy" id="441921"/>
    <lineage>
        <taxon>Eukaryota</taxon>
        <taxon>Metazoa</taxon>
        <taxon>Ecdysozoa</taxon>
        <taxon>Arthropoda</taxon>
        <taxon>Hexapoda</taxon>
        <taxon>Insecta</taxon>
        <taxon>Pterygota</taxon>
        <taxon>Neoptera</taxon>
        <taxon>Endopterygota</taxon>
        <taxon>Hymenoptera</taxon>
        <taxon>Tenthredinoidea</taxon>
        <taxon>Diprionidae</taxon>
        <taxon>Diprioninae</taxon>
        <taxon>Neodiprion</taxon>
    </lineage>
</organism>
<dbReference type="PROSITE" id="PS50267">
    <property type="entry name" value="NA_NEUROTRAN_SYMP_3"/>
    <property type="match status" value="1"/>
</dbReference>
<keyword evidence="11" id="KW-0325">Glycoprotein</keyword>
<evidence type="ECO:0000256" key="13">
    <source>
        <dbReference type="ARBA" id="ARBA00037785"/>
    </source>
</evidence>
<sequence>MIAKRNDENDKIAEDEEERKHESISDVESENRRWDENKVFRNRLEYLAILFILQSGNNNFIVTVTKSAQYNGISFLILYYGIHHIVIAPLQCQHLFLGYYSKFGYIKIWNIFPIGYGIGASMMAFSLYTCIYWSALTGQLVLQSILIPFMPENYWSDCTYESENLPPCFELSSKPKNVDCNNTYYPGIAQYYRVSNLWRPDEKPDGIGPVNSKWVAASALVWIIVGILTTRDFGSFKGMFAKLAYSVTTIYFLMLLIDWASEGYSEKGTLLMLDFSGLFNYKIWVKALTHAILMSHICEGTVIQLGSYGPDNSMPDTDVLLVGFLASILQYLGIYYVFSCYGSMADNQGLDMSCFIWPHEVVVTAFIPTQLSLLPMAKLWIVAVFLIFFIKGVMEMTIVFTATVNSFLEAFPSVKSYRSYLVSIVTLSCFAVSLIFTTKVGGIFINDFLDFVGTLVTLLILAIMTSLILFSYSVTRLCDDIQFMYKFEPNLLMKAMFYLTPLIATYYTIYHLAVFFSLPTRINTLYDKLWELEAFLILSCISLVIPLLIVGLITYGIHVRTHTVGLLFYPTKYWGCPDEEMNVTRRGFNPRRELRYKVNKPCAHICLLDNKRMEAEIRKREAIRNKLKQYGLKTLKDGV</sequence>
<comment type="subcellular location">
    <subcellularLocation>
        <location evidence="1">Membrane</location>
        <topology evidence="1">Multi-pass membrane protein</topology>
    </subcellularLocation>
</comment>
<dbReference type="Pfam" id="PF00209">
    <property type="entry name" value="SNF"/>
    <property type="match status" value="1"/>
</dbReference>
<keyword evidence="7 16" id="KW-1133">Transmembrane helix</keyword>
<comment type="similarity">
    <text evidence="2">Belongs to the sodium:neurotransmitter symporter (SNF) (TC 2.A.22) family.</text>
</comment>
<feature type="transmembrane region" description="Helical" evidence="16">
    <location>
        <begin position="319"/>
        <end position="338"/>
    </location>
</feature>
<feature type="transmembrane region" description="Helical" evidence="16">
    <location>
        <begin position="536"/>
        <end position="557"/>
    </location>
</feature>
<evidence type="ECO:0000256" key="8">
    <source>
        <dbReference type="ARBA" id="ARBA00023053"/>
    </source>
</evidence>
<keyword evidence="5" id="KW-0769">Symport</keyword>
<dbReference type="PANTHER" id="PTHR11616:SF321">
    <property type="entry name" value="SODIUM-DEPENDENT NUTRIENT AMINO ACID TRANSPORTER 1-RELATED"/>
    <property type="match status" value="1"/>
</dbReference>
<accession>A0ABM3GQU6</accession>
<keyword evidence="6" id="KW-0029">Amino-acid transport</keyword>
<keyword evidence="10 16" id="KW-0472">Membrane</keyword>
<feature type="transmembrane region" description="Helical" evidence="16">
    <location>
        <begin position="420"/>
        <end position="445"/>
    </location>
</feature>
<evidence type="ECO:0000256" key="12">
    <source>
        <dbReference type="ARBA" id="ARBA00023201"/>
    </source>
</evidence>
<evidence type="ECO:0000256" key="3">
    <source>
        <dbReference type="ARBA" id="ARBA00022448"/>
    </source>
</evidence>
<dbReference type="InterPro" id="IPR000175">
    <property type="entry name" value="Na/ntran_symport"/>
</dbReference>
<name>A0ABM3GQU6_NEOLC</name>
<dbReference type="PANTHER" id="PTHR11616">
    <property type="entry name" value="SODIUM/CHLORIDE DEPENDENT TRANSPORTER"/>
    <property type="match status" value="1"/>
</dbReference>
<feature type="transmembrane region" description="Helical" evidence="16">
    <location>
        <begin position="379"/>
        <end position="408"/>
    </location>
</feature>
<evidence type="ECO:0000313" key="17">
    <source>
        <dbReference type="Proteomes" id="UP000829291"/>
    </source>
</evidence>
<evidence type="ECO:0000256" key="5">
    <source>
        <dbReference type="ARBA" id="ARBA00022847"/>
    </source>
</evidence>
<keyword evidence="4 16" id="KW-0812">Transmembrane</keyword>
<feature type="transmembrane region" description="Helical" evidence="16">
    <location>
        <begin position="350"/>
        <end position="367"/>
    </location>
</feature>
<gene>
    <name evidence="18" type="primary">LOC107219830</name>
</gene>
<reference evidence="18" key="1">
    <citation type="submission" date="2025-08" db="UniProtKB">
        <authorList>
            <consortium name="RefSeq"/>
        </authorList>
    </citation>
    <scope>IDENTIFICATION</scope>
    <source>
        <tissue evidence="18">Thorax and Abdomen</tissue>
    </source>
</reference>
<keyword evidence="9" id="KW-0406">Ion transport</keyword>
<evidence type="ECO:0000256" key="2">
    <source>
        <dbReference type="ARBA" id="ARBA00006459"/>
    </source>
</evidence>
<dbReference type="RefSeq" id="XP_046602638.1">
    <property type="nucleotide sequence ID" value="XM_046746682.1"/>
</dbReference>
<evidence type="ECO:0000256" key="1">
    <source>
        <dbReference type="ARBA" id="ARBA00004141"/>
    </source>
</evidence>
<feature type="transmembrane region" description="Helical" evidence="16">
    <location>
        <begin position="77"/>
        <end position="99"/>
    </location>
</feature>
<evidence type="ECO:0000256" key="9">
    <source>
        <dbReference type="ARBA" id="ARBA00023065"/>
    </source>
</evidence>
<comment type="function">
    <text evidence="13">Unusual broad substrate spectrum amino acid:sodium cotransporter that promotes absorption of the D isomers of essential amino acids. Neutral amino acids are the preferred substrates, especially methionine and phenylalanine.</text>
</comment>
<keyword evidence="8" id="KW-0915">Sodium</keyword>
<feature type="region of interest" description="Disordered" evidence="15">
    <location>
        <begin position="1"/>
        <end position="27"/>
    </location>
</feature>